<name>A0AAN6N9V6_9PEZI</name>
<dbReference type="Proteomes" id="UP001303473">
    <property type="component" value="Unassembled WGS sequence"/>
</dbReference>
<keyword evidence="2" id="KW-1185">Reference proteome</keyword>
<reference evidence="2" key="1">
    <citation type="journal article" date="2023" name="Mol. Phylogenet. Evol.">
        <title>Genome-scale phylogeny and comparative genomics of the fungal order Sordariales.</title>
        <authorList>
            <person name="Hensen N."/>
            <person name="Bonometti L."/>
            <person name="Westerberg I."/>
            <person name="Brannstrom I.O."/>
            <person name="Guillou S."/>
            <person name="Cros-Aarteil S."/>
            <person name="Calhoun S."/>
            <person name="Haridas S."/>
            <person name="Kuo A."/>
            <person name="Mondo S."/>
            <person name="Pangilinan J."/>
            <person name="Riley R."/>
            <person name="LaButti K."/>
            <person name="Andreopoulos B."/>
            <person name="Lipzen A."/>
            <person name="Chen C."/>
            <person name="Yan M."/>
            <person name="Daum C."/>
            <person name="Ng V."/>
            <person name="Clum A."/>
            <person name="Steindorff A."/>
            <person name="Ohm R.A."/>
            <person name="Martin F."/>
            <person name="Silar P."/>
            <person name="Natvig D.O."/>
            <person name="Lalanne C."/>
            <person name="Gautier V."/>
            <person name="Ament-Velasquez S.L."/>
            <person name="Kruys A."/>
            <person name="Hutchinson M.I."/>
            <person name="Powell A.J."/>
            <person name="Barry K."/>
            <person name="Miller A.N."/>
            <person name="Grigoriev I.V."/>
            <person name="Debuchy R."/>
            <person name="Gladieux P."/>
            <person name="Hiltunen Thoren M."/>
            <person name="Johannesson H."/>
        </authorList>
    </citation>
    <scope>NUCLEOTIDE SEQUENCE [LARGE SCALE GENOMIC DNA]</scope>
    <source>
        <strain evidence="2">CBS 340.73</strain>
    </source>
</reference>
<dbReference type="EMBL" id="MU853779">
    <property type="protein sequence ID" value="KAK3941872.1"/>
    <property type="molecule type" value="Genomic_DNA"/>
</dbReference>
<dbReference type="GO" id="GO:0043531">
    <property type="term" value="F:ADP binding"/>
    <property type="evidence" value="ECO:0007669"/>
    <property type="project" value="InterPro"/>
</dbReference>
<organism evidence="1 2">
    <name type="scientific">Diplogelasinospora grovesii</name>
    <dbReference type="NCBI Taxonomy" id="303347"/>
    <lineage>
        <taxon>Eukaryota</taxon>
        <taxon>Fungi</taxon>
        <taxon>Dikarya</taxon>
        <taxon>Ascomycota</taxon>
        <taxon>Pezizomycotina</taxon>
        <taxon>Sordariomycetes</taxon>
        <taxon>Sordariomycetidae</taxon>
        <taxon>Sordariales</taxon>
        <taxon>Diplogelasinosporaceae</taxon>
        <taxon>Diplogelasinospora</taxon>
    </lineage>
</organism>
<dbReference type="SUPFAM" id="SSF52540">
    <property type="entry name" value="P-loop containing nucleoside triphosphate hydrolases"/>
    <property type="match status" value="1"/>
</dbReference>
<dbReference type="GO" id="GO:0016787">
    <property type="term" value="F:hydrolase activity"/>
    <property type="evidence" value="ECO:0007669"/>
    <property type="project" value="UniProtKB-KW"/>
</dbReference>
<comment type="caution">
    <text evidence="1">The sequence shown here is derived from an EMBL/GenBank/DDBJ whole genome shotgun (WGS) entry which is preliminary data.</text>
</comment>
<dbReference type="Gene3D" id="3.40.50.300">
    <property type="entry name" value="P-loop containing nucleotide triphosphate hydrolases"/>
    <property type="match status" value="1"/>
</dbReference>
<dbReference type="AlphaFoldDB" id="A0AAN6N9V6"/>
<sequence length="373" mass="41558">MFVHHGPKNVQISFRQIPQNEFENLNLRAKSSVSSFAETSSYSPVTKVLTPQTGSSEVAAQTHAPLPQEAESHFEPALAESVKLPFSHTGSITRNPRFYGRSEVLDEIDYAFGLKHRSGSAESQTFNHKGSPDTPKTYVLCGMGGIGKTETASEYLYSRRDHFDAVIWIYADTTRKLGAQFVTLAKELSKDTVSDSMDEVSAREVVKGWLGAPVGYRTERGRSVKVEATWLMVFDNADHPDVLYDWLPGQGPGCILVTGRYPYVKENAYRLERGLDLEVFSPEVGGDMLRKLSGREQEAAAMDASIRISEALGGLPLAIFQMSAIIRQNHLTFKDFEDWYREDAKGLKKSSYLTTQCESIFISTHVLNSSMHP</sequence>
<keyword evidence="1" id="KW-0378">Hydrolase</keyword>
<accession>A0AAN6N9V6</accession>
<dbReference type="InterPro" id="IPR027417">
    <property type="entry name" value="P-loop_NTPase"/>
</dbReference>
<dbReference type="PANTHER" id="PTHR35205:SF1">
    <property type="entry name" value="ZU5 DOMAIN-CONTAINING PROTEIN"/>
    <property type="match status" value="1"/>
</dbReference>
<proteinExistence type="predicted"/>
<evidence type="ECO:0000313" key="1">
    <source>
        <dbReference type="EMBL" id="KAK3941872.1"/>
    </source>
</evidence>
<protein>
    <submittedName>
        <fullName evidence="1">P-loop containing nucleoside triphosphate hydrolase protein</fullName>
    </submittedName>
</protein>
<evidence type="ECO:0000313" key="2">
    <source>
        <dbReference type="Proteomes" id="UP001303473"/>
    </source>
</evidence>
<gene>
    <name evidence="1" type="ORF">QBC46DRAFT_257749</name>
</gene>
<dbReference type="PANTHER" id="PTHR35205">
    <property type="entry name" value="NB-ARC AND TPR DOMAIN PROTEIN"/>
    <property type="match status" value="1"/>
</dbReference>